<dbReference type="AlphaFoldDB" id="A0A150PRT5"/>
<dbReference type="SUPFAM" id="SSF52172">
    <property type="entry name" value="CheY-like"/>
    <property type="match status" value="1"/>
</dbReference>
<dbReference type="EMBL" id="JELY01000704">
    <property type="protein sequence ID" value="KYF58435.1"/>
    <property type="molecule type" value="Genomic_DNA"/>
</dbReference>
<sequence length="59" mass="6444">MDIVVADDDPAVTWFLAGVLRAAGATVHEAHDGARRPSTRRTTARGRSTSRTRRPPSWS</sequence>
<gene>
    <name evidence="2" type="ORF">BE08_18770</name>
</gene>
<evidence type="ECO:0008006" key="4">
    <source>
        <dbReference type="Google" id="ProtNLM"/>
    </source>
</evidence>
<organism evidence="2 3">
    <name type="scientific">Sorangium cellulosum</name>
    <name type="common">Polyangium cellulosum</name>
    <dbReference type="NCBI Taxonomy" id="56"/>
    <lineage>
        <taxon>Bacteria</taxon>
        <taxon>Pseudomonadati</taxon>
        <taxon>Myxococcota</taxon>
        <taxon>Polyangia</taxon>
        <taxon>Polyangiales</taxon>
        <taxon>Polyangiaceae</taxon>
        <taxon>Sorangium</taxon>
    </lineage>
</organism>
<evidence type="ECO:0000313" key="2">
    <source>
        <dbReference type="EMBL" id="KYF58435.1"/>
    </source>
</evidence>
<feature type="compositionally biased region" description="Basic residues" evidence="1">
    <location>
        <begin position="37"/>
        <end position="59"/>
    </location>
</feature>
<evidence type="ECO:0000256" key="1">
    <source>
        <dbReference type="SAM" id="MobiDB-lite"/>
    </source>
</evidence>
<proteinExistence type="predicted"/>
<protein>
    <recommendedName>
        <fullName evidence="4">Response regulatory domain-containing protein</fullName>
    </recommendedName>
</protein>
<reference evidence="2 3" key="1">
    <citation type="submission" date="2014-02" db="EMBL/GenBank/DDBJ databases">
        <title>The small core and large imbalanced accessory genome model reveals a collaborative survival strategy of Sorangium cellulosum strains in nature.</title>
        <authorList>
            <person name="Han K."/>
            <person name="Peng R."/>
            <person name="Blom J."/>
            <person name="Li Y.-Z."/>
        </authorList>
    </citation>
    <scope>NUCLEOTIDE SEQUENCE [LARGE SCALE GENOMIC DNA]</scope>
    <source>
        <strain evidence="2 3">So0157-25</strain>
    </source>
</reference>
<evidence type="ECO:0000313" key="3">
    <source>
        <dbReference type="Proteomes" id="UP000075420"/>
    </source>
</evidence>
<comment type="caution">
    <text evidence="2">The sequence shown here is derived from an EMBL/GenBank/DDBJ whole genome shotgun (WGS) entry which is preliminary data.</text>
</comment>
<name>A0A150PRT5_SORCE</name>
<feature type="region of interest" description="Disordered" evidence="1">
    <location>
        <begin position="28"/>
        <end position="59"/>
    </location>
</feature>
<dbReference type="Proteomes" id="UP000075420">
    <property type="component" value="Unassembled WGS sequence"/>
</dbReference>
<dbReference type="InterPro" id="IPR011006">
    <property type="entry name" value="CheY-like_superfamily"/>
</dbReference>
<accession>A0A150PRT5</accession>